<evidence type="ECO:0000313" key="2">
    <source>
        <dbReference type="EMBL" id="RDH24222.1"/>
    </source>
</evidence>
<gene>
    <name evidence="2" type="ORF">M747DRAFT_114410</name>
</gene>
<name>A0A370CEH1_ASPNG</name>
<keyword evidence="1" id="KW-0732">Signal</keyword>
<proteinExistence type="predicted"/>
<dbReference type="EMBL" id="KZ851902">
    <property type="protein sequence ID" value="RDH24222.1"/>
    <property type="molecule type" value="Genomic_DNA"/>
</dbReference>
<organism evidence="2 3">
    <name type="scientific">Aspergillus niger ATCC 13496</name>
    <dbReference type="NCBI Taxonomy" id="1353008"/>
    <lineage>
        <taxon>Eukaryota</taxon>
        <taxon>Fungi</taxon>
        <taxon>Dikarya</taxon>
        <taxon>Ascomycota</taxon>
        <taxon>Pezizomycotina</taxon>
        <taxon>Eurotiomycetes</taxon>
        <taxon>Eurotiomycetidae</taxon>
        <taxon>Eurotiales</taxon>
        <taxon>Aspergillaceae</taxon>
        <taxon>Aspergillus</taxon>
        <taxon>Aspergillus subgen. Circumdati</taxon>
    </lineage>
</organism>
<protein>
    <submittedName>
        <fullName evidence="2">Uncharacterized protein</fullName>
    </submittedName>
</protein>
<evidence type="ECO:0000313" key="3">
    <source>
        <dbReference type="Proteomes" id="UP000253845"/>
    </source>
</evidence>
<evidence type="ECO:0000256" key="1">
    <source>
        <dbReference type="SAM" id="SignalP"/>
    </source>
</evidence>
<dbReference type="VEuPathDB" id="FungiDB:M747DRAFT_114410"/>
<dbReference type="AlphaFoldDB" id="A0A370CEH1"/>
<feature type="chain" id="PRO_5016672303" evidence="1">
    <location>
        <begin position="20"/>
        <end position="86"/>
    </location>
</feature>
<feature type="signal peptide" evidence="1">
    <location>
        <begin position="1"/>
        <end position="19"/>
    </location>
</feature>
<accession>A0A370CEH1</accession>
<reference evidence="2 3" key="1">
    <citation type="submission" date="2018-07" db="EMBL/GenBank/DDBJ databases">
        <title>Section-level genome sequencing of Aspergillus section Nigri to investigate inter- and intra-species variation.</title>
        <authorList>
            <consortium name="DOE Joint Genome Institute"/>
            <person name="Vesth T.C."/>
            <person name="Nybo J.L."/>
            <person name="Theobald S."/>
            <person name="Frisvad J.C."/>
            <person name="Larsen T.O."/>
            <person name="Nielsen K.F."/>
            <person name="Hoof J.B."/>
            <person name="Brandl J."/>
            <person name="Salamov A."/>
            <person name="Riley R."/>
            <person name="Gladden J.M."/>
            <person name="Phatale P."/>
            <person name="Nielsen M.T."/>
            <person name="Lyhne E.K."/>
            <person name="Kogle M.E."/>
            <person name="Strasser K."/>
            <person name="McDonnell E."/>
            <person name="Barry K."/>
            <person name="Clum A."/>
            <person name="Chen C."/>
            <person name="Nolan M."/>
            <person name="Sandor L."/>
            <person name="Kuo A."/>
            <person name="Lipzen A."/>
            <person name="Hainaut M."/>
            <person name="Drula E."/>
            <person name="Tsang A."/>
            <person name="Magnuson J.K."/>
            <person name="Henrissat B."/>
            <person name="Wiebenga A."/>
            <person name="Simmons B.A."/>
            <person name="Makela M.R."/>
            <person name="De vries R.P."/>
            <person name="Grigoriev I.V."/>
            <person name="Mortensen U.H."/>
            <person name="Baker S.E."/>
            <person name="Andersen M.R."/>
        </authorList>
    </citation>
    <scope>NUCLEOTIDE SEQUENCE [LARGE SCALE GENOMIC DNA]</scope>
    <source>
        <strain evidence="2 3">ATCC 13496</strain>
    </source>
</reference>
<sequence length="86" mass="10082">MSSIYQLITLCCWPMLTWRLLRRATDHLPLICCFFDCLRSAGWVGYSVGELSGLSDLMSCWMLNLRKDWMEDWWPCALQGSLILLF</sequence>
<dbReference type="Proteomes" id="UP000253845">
    <property type="component" value="Unassembled WGS sequence"/>
</dbReference>